<keyword evidence="2" id="KW-1185">Reference proteome</keyword>
<accession>A0A4C1TB98</accession>
<organism evidence="1 2">
    <name type="scientific">Eumeta variegata</name>
    <name type="common">Bagworm moth</name>
    <name type="synonym">Eumeta japonica</name>
    <dbReference type="NCBI Taxonomy" id="151549"/>
    <lineage>
        <taxon>Eukaryota</taxon>
        <taxon>Metazoa</taxon>
        <taxon>Ecdysozoa</taxon>
        <taxon>Arthropoda</taxon>
        <taxon>Hexapoda</taxon>
        <taxon>Insecta</taxon>
        <taxon>Pterygota</taxon>
        <taxon>Neoptera</taxon>
        <taxon>Endopterygota</taxon>
        <taxon>Lepidoptera</taxon>
        <taxon>Glossata</taxon>
        <taxon>Ditrysia</taxon>
        <taxon>Tineoidea</taxon>
        <taxon>Psychidae</taxon>
        <taxon>Oiketicinae</taxon>
        <taxon>Eumeta</taxon>
    </lineage>
</organism>
<dbReference type="Proteomes" id="UP000299102">
    <property type="component" value="Unassembled WGS sequence"/>
</dbReference>
<dbReference type="AlphaFoldDB" id="A0A4C1TB98"/>
<sequence length="93" mass="10815">MIKSTTLNSYEKRKYSVSYIWQAVVAPGWRSAAQIVVDDRRRPKYTAVLRGHIQKCNSAVNVLLRSPRTASLPYIMQERDRRQHFAAFHRNGP</sequence>
<proteinExistence type="predicted"/>
<protein>
    <submittedName>
        <fullName evidence="1">Uncharacterized protein</fullName>
    </submittedName>
</protein>
<evidence type="ECO:0000313" key="1">
    <source>
        <dbReference type="EMBL" id="GBP10687.1"/>
    </source>
</evidence>
<name>A0A4C1TB98_EUMVA</name>
<reference evidence="1 2" key="1">
    <citation type="journal article" date="2019" name="Commun. Biol.">
        <title>The bagworm genome reveals a unique fibroin gene that provides high tensile strength.</title>
        <authorList>
            <person name="Kono N."/>
            <person name="Nakamura H."/>
            <person name="Ohtoshi R."/>
            <person name="Tomita M."/>
            <person name="Numata K."/>
            <person name="Arakawa K."/>
        </authorList>
    </citation>
    <scope>NUCLEOTIDE SEQUENCE [LARGE SCALE GENOMIC DNA]</scope>
</reference>
<comment type="caution">
    <text evidence="1">The sequence shown here is derived from an EMBL/GenBank/DDBJ whole genome shotgun (WGS) entry which is preliminary data.</text>
</comment>
<gene>
    <name evidence="1" type="ORF">EVAR_6252_1</name>
</gene>
<dbReference type="EMBL" id="BGZK01000042">
    <property type="protein sequence ID" value="GBP10687.1"/>
    <property type="molecule type" value="Genomic_DNA"/>
</dbReference>
<evidence type="ECO:0000313" key="2">
    <source>
        <dbReference type="Proteomes" id="UP000299102"/>
    </source>
</evidence>